<sequence length="169" mass="19166">MKRRKFSKSGAVFSDCRKFRYALWRMWDEDKPLVMIIGLNPSTADEKVNDPTITRCISFACSWGYGGVCVTNLFGFRATAPTELKAYHDPIGKENDAWVHEMAKEAAIKVAAWGNHGKFLNRSVEFLSSLDQLHCIKMNKSGEPAHPLYLKAELKPVPMIPCQHANQFF</sequence>
<dbReference type="InterPro" id="IPR012441">
    <property type="entry name" value="DUF1643"/>
</dbReference>
<reference evidence="1" key="1">
    <citation type="submission" date="2018-05" db="EMBL/GenBank/DDBJ databases">
        <authorList>
            <person name="Lanie J.A."/>
            <person name="Ng W.-L."/>
            <person name="Kazmierczak K.M."/>
            <person name="Andrzejewski T.M."/>
            <person name="Davidsen T.M."/>
            <person name="Wayne K.J."/>
            <person name="Tettelin H."/>
            <person name="Glass J.I."/>
            <person name="Rusch D."/>
            <person name="Podicherti R."/>
            <person name="Tsui H.-C.T."/>
            <person name="Winkler M.E."/>
        </authorList>
    </citation>
    <scope>NUCLEOTIDE SEQUENCE</scope>
</reference>
<evidence type="ECO:0008006" key="2">
    <source>
        <dbReference type="Google" id="ProtNLM"/>
    </source>
</evidence>
<accession>A0A381WBA2</accession>
<name>A0A381WBA2_9ZZZZ</name>
<protein>
    <recommendedName>
        <fullName evidence="2">DUF1643 domain-containing protein</fullName>
    </recommendedName>
</protein>
<gene>
    <name evidence="1" type="ORF">METZ01_LOCUS102670</name>
</gene>
<dbReference type="AlphaFoldDB" id="A0A381WBA2"/>
<organism evidence="1">
    <name type="scientific">marine metagenome</name>
    <dbReference type="NCBI Taxonomy" id="408172"/>
    <lineage>
        <taxon>unclassified sequences</taxon>
        <taxon>metagenomes</taxon>
        <taxon>ecological metagenomes</taxon>
    </lineage>
</organism>
<dbReference type="EMBL" id="UINC01011271">
    <property type="protein sequence ID" value="SVA49816.1"/>
    <property type="molecule type" value="Genomic_DNA"/>
</dbReference>
<proteinExistence type="predicted"/>
<evidence type="ECO:0000313" key="1">
    <source>
        <dbReference type="EMBL" id="SVA49816.1"/>
    </source>
</evidence>
<dbReference type="Pfam" id="PF07799">
    <property type="entry name" value="DUF1643"/>
    <property type="match status" value="1"/>
</dbReference>